<proteinExistence type="predicted"/>
<dbReference type="VEuPathDB" id="FungiDB:FUN_009657"/>
<dbReference type="VEuPathDB" id="FungiDB:RhiirFUN_006877"/>
<comment type="caution">
    <text evidence="1">The sequence shown here is derived from an EMBL/GenBank/DDBJ whole genome shotgun (WGS) entry which is preliminary data.</text>
</comment>
<dbReference type="VEuPathDB" id="FungiDB:FUN_001209"/>
<evidence type="ECO:0000313" key="1">
    <source>
        <dbReference type="EMBL" id="PKY59159.1"/>
    </source>
</evidence>
<accession>A0A2I1HJX3</accession>
<name>A0A2I1HJX3_9GLOM</name>
<dbReference type="EMBL" id="LLXI01003392">
    <property type="protein sequence ID" value="PKY59159.1"/>
    <property type="molecule type" value="Genomic_DNA"/>
</dbReference>
<evidence type="ECO:0000313" key="2">
    <source>
        <dbReference type="Proteomes" id="UP000234323"/>
    </source>
</evidence>
<sequence>MGLNVTIGDANRIFTGFAARCLFASIVNTYSNKVKILASYCLDEYGEVLTLGNNSYLGDALKILKENNLTICDHEIVDGRNHSIKGDKDGSRNLSRKHVNMNKNWSCSKQINLYEEENDIGKNQLITWNDNNNDIVFGKYKKKSKGSKAMQYNECWIYLDNNSGARLKPYESIDNIIYNNKLEKDLCDMLSDDTSLYNRNVEFIDQFVYGEVSAIDRLKEKWLLSQRKNLFTWNNIIDDYGFMVKTNASIEINIEKSLLNVILGYLEDSVRKMLNNRYYVELNFMCQLIRDKKLQVEWLGFREDQSFNDSNIICDQNIILCSLVDLAFNIYTLRWKKNIIYGYFIVMNYKKNTFNFIQKGSSPNKKFTGGDDNALKCESEVEDWEHIWICDDNDKPEYEILIDTLISTEEKLKDLDKEKYKSVRILAKKW</sequence>
<gene>
    <name evidence="1" type="ORF">RhiirA4_481674</name>
</gene>
<dbReference type="VEuPathDB" id="FungiDB:RhiirA1_462237"/>
<organism evidence="1 2">
    <name type="scientific">Rhizophagus irregularis</name>
    <dbReference type="NCBI Taxonomy" id="588596"/>
    <lineage>
        <taxon>Eukaryota</taxon>
        <taxon>Fungi</taxon>
        <taxon>Fungi incertae sedis</taxon>
        <taxon>Mucoromycota</taxon>
        <taxon>Glomeromycotina</taxon>
        <taxon>Glomeromycetes</taxon>
        <taxon>Glomerales</taxon>
        <taxon>Glomeraceae</taxon>
        <taxon>Rhizophagus</taxon>
    </lineage>
</organism>
<dbReference type="VEuPathDB" id="FungiDB:RhiirA1_469272"/>
<dbReference type="Proteomes" id="UP000234323">
    <property type="component" value="Unassembled WGS sequence"/>
</dbReference>
<keyword evidence="2" id="KW-1185">Reference proteome</keyword>
<reference evidence="1 2" key="1">
    <citation type="submission" date="2015-10" db="EMBL/GenBank/DDBJ databases">
        <title>Genome analyses suggest a sexual origin of heterokaryosis in a supposedly ancient asexual fungus.</title>
        <authorList>
            <person name="Ropars J."/>
            <person name="Sedzielewska K."/>
            <person name="Noel J."/>
            <person name="Charron P."/>
            <person name="Farinelli L."/>
            <person name="Marton T."/>
            <person name="Kruger M."/>
            <person name="Pelin A."/>
            <person name="Brachmann A."/>
            <person name="Corradi N."/>
        </authorList>
    </citation>
    <scope>NUCLEOTIDE SEQUENCE [LARGE SCALE GENOMIC DNA]</scope>
    <source>
        <strain evidence="1 2">A4</strain>
    </source>
</reference>
<dbReference type="AlphaFoldDB" id="A0A2I1HJX3"/>
<protein>
    <submittedName>
        <fullName evidence="1">Uncharacterized protein</fullName>
    </submittedName>
</protein>